<sequence>MEKLPTIILPEGDAVSPSPRAGSLGSLEKVHTSSKSSLLRLGGIRFRCARPQQLVDEFYVKRMGMQELVLSSAVGSKLGGCECLEFCLALPPRQQLHQLLLQLSLRSQHRRSSPSSSRTDLGAITVGEEGAAHNRAALLGQEAVHPSGATSRRSSFCSQSSSRNSNLSSAVPSSPHRFAAFEFFSPTEVEGVVAEATEAAANSTTVNAKPKSWLRHAGGQFVLEFVPVQTAGGKYKAYEHRDSDVFSHLSFAVCDVDTMAVDLSQHMVRVDPAGQFLDMAYAAGFTDPQNFRGRLLQYMSEYKMASLKAHLSDESRAASSCSFDHLRQSPPRGSDDYGEHKRPTGGSVEFCGGIRGDVGSGRRRSPSPSPPSSFCSLSVPGSGAASFFSSDRDGCLPAPTPEEVQAVELSHSSSSLRFDTLPLLRLPVLHHLEIAATNLEETLKFYEDVLGMTLIDKKTAGSFGFTLYFLALESPTSTSLHYWLWLQRFSSICIKVHADGNHVAPYKDLGPSECGFLGISFLCAESNEEKILKRIKRNYVKVELVDDEVYGQKVLLLRDPQNIPIRIAFTN</sequence>
<proteinExistence type="predicted"/>
<dbReference type="EMBL" id="HG722155">
    <property type="protein sequence ID" value="CDJ61616.1"/>
    <property type="molecule type" value="Genomic_DNA"/>
</dbReference>
<protein>
    <submittedName>
        <fullName evidence="3">Glyoxalase, putative</fullName>
    </submittedName>
</protein>
<dbReference type="Proteomes" id="UP000030763">
    <property type="component" value="Unassembled WGS sequence"/>
</dbReference>
<feature type="domain" description="VOC" evidence="2">
    <location>
        <begin position="428"/>
        <end position="570"/>
    </location>
</feature>
<dbReference type="InterPro" id="IPR029068">
    <property type="entry name" value="Glyas_Bleomycin-R_OHBP_Dase"/>
</dbReference>
<feature type="compositionally biased region" description="Low complexity" evidence="1">
    <location>
        <begin position="151"/>
        <end position="170"/>
    </location>
</feature>
<organism evidence="3 4">
    <name type="scientific">Eimeria maxima</name>
    <name type="common">Coccidian parasite</name>
    <dbReference type="NCBI Taxonomy" id="5804"/>
    <lineage>
        <taxon>Eukaryota</taxon>
        <taxon>Sar</taxon>
        <taxon>Alveolata</taxon>
        <taxon>Apicomplexa</taxon>
        <taxon>Conoidasida</taxon>
        <taxon>Coccidia</taxon>
        <taxon>Eucoccidiorida</taxon>
        <taxon>Eimeriorina</taxon>
        <taxon>Eimeriidae</taxon>
        <taxon>Eimeria</taxon>
    </lineage>
</organism>
<keyword evidence="4" id="KW-1185">Reference proteome</keyword>
<feature type="region of interest" description="Disordered" evidence="1">
    <location>
        <begin position="321"/>
        <end position="351"/>
    </location>
</feature>
<gene>
    <name evidence="3" type="ORF">EMWEY_00043180</name>
</gene>
<reference evidence="3" key="2">
    <citation type="submission" date="2013-10" db="EMBL/GenBank/DDBJ databases">
        <authorList>
            <person name="Aslett M."/>
        </authorList>
    </citation>
    <scope>NUCLEOTIDE SEQUENCE [LARGE SCALE GENOMIC DNA]</scope>
    <source>
        <strain evidence="3">Weybridge</strain>
    </source>
</reference>
<name>U6MC73_EIMMA</name>
<feature type="compositionally biased region" description="Basic and acidic residues" evidence="1">
    <location>
        <begin position="333"/>
        <end position="342"/>
    </location>
</feature>
<reference evidence="3" key="1">
    <citation type="submission" date="2013-10" db="EMBL/GenBank/DDBJ databases">
        <title>Genomic analysis of the causative agents of coccidiosis in chickens.</title>
        <authorList>
            <person name="Reid A.J."/>
            <person name="Blake D."/>
            <person name="Billington K."/>
            <person name="Browne H."/>
            <person name="Dunn M."/>
            <person name="Hung S."/>
            <person name="Kawahara F."/>
            <person name="Miranda-Saavedra D."/>
            <person name="Mourier T."/>
            <person name="Nagra H."/>
            <person name="Otto T.D."/>
            <person name="Rawlings N."/>
            <person name="Sanchez A."/>
            <person name="Sanders M."/>
            <person name="Subramaniam C."/>
            <person name="Tay Y."/>
            <person name="Dear P."/>
            <person name="Doerig C."/>
            <person name="Gruber A."/>
            <person name="Parkinson J."/>
            <person name="Shirley M."/>
            <person name="Wan K.L."/>
            <person name="Berriman M."/>
            <person name="Tomley F."/>
            <person name="Pain A."/>
        </authorList>
    </citation>
    <scope>NUCLEOTIDE SEQUENCE [LARGE SCALE GENOMIC DNA]</scope>
    <source>
        <strain evidence="3">Weybridge</strain>
    </source>
</reference>
<feature type="region of interest" description="Disordered" evidence="1">
    <location>
        <begin position="145"/>
        <end position="170"/>
    </location>
</feature>
<dbReference type="InterPro" id="IPR037523">
    <property type="entry name" value="VOC_core"/>
</dbReference>
<dbReference type="Gene3D" id="3.10.180.10">
    <property type="entry name" value="2,3-Dihydroxybiphenyl 1,2-Dioxygenase, domain 1"/>
    <property type="match status" value="1"/>
</dbReference>
<dbReference type="OMA" id="MSEYKMA"/>
<dbReference type="SUPFAM" id="SSF54593">
    <property type="entry name" value="Glyoxalase/Bleomycin resistance protein/Dihydroxybiphenyl dioxygenase"/>
    <property type="match status" value="1"/>
</dbReference>
<evidence type="ECO:0000313" key="4">
    <source>
        <dbReference type="Proteomes" id="UP000030763"/>
    </source>
</evidence>
<dbReference type="RefSeq" id="XP_013338266.1">
    <property type="nucleotide sequence ID" value="XM_013482812.1"/>
</dbReference>
<dbReference type="PROSITE" id="PS51819">
    <property type="entry name" value="VOC"/>
    <property type="match status" value="1"/>
</dbReference>
<dbReference type="Pfam" id="PF00903">
    <property type="entry name" value="Glyoxalase"/>
    <property type="match status" value="1"/>
</dbReference>
<dbReference type="OrthoDB" id="16820at2759"/>
<accession>U6MC73</accession>
<dbReference type="AlphaFoldDB" id="U6MC73"/>
<dbReference type="VEuPathDB" id="ToxoDB:EMWEY_00043180"/>
<dbReference type="InterPro" id="IPR004360">
    <property type="entry name" value="Glyas_Fos-R_dOase_dom"/>
</dbReference>
<evidence type="ECO:0000313" key="3">
    <source>
        <dbReference type="EMBL" id="CDJ61616.1"/>
    </source>
</evidence>
<dbReference type="GeneID" id="25338304"/>
<feature type="region of interest" description="Disordered" evidence="1">
    <location>
        <begin position="357"/>
        <end position="376"/>
    </location>
</feature>
<evidence type="ECO:0000259" key="2">
    <source>
        <dbReference type="PROSITE" id="PS51819"/>
    </source>
</evidence>
<evidence type="ECO:0000256" key="1">
    <source>
        <dbReference type="SAM" id="MobiDB-lite"/>
    </source>
</evidence>